<dbReference type="SUPFAM" id="SSF49764">
    <property type="entry name" value="HSP20-like chaperones"/>
    <property type="match status" value="1"/>
</dbReference>
<evidence type="ECO:0000313" key="4">
    <source>
        <dbReference type="EMBL" id="KGE13033.1"/>
    </source>
</evidence>
<protein>
    <submittedName>
        <fullName evidence="4">Heat shock protein Hsp20</fullName>
    </submittedName>
</protein>
<reference evidence="5" key="1">
    <citation type="submission" date="2014-04" db="EMBL/GenBank/DDBJ databases">
        <title>Whole-Genome optical mapping and complete genome sequence of Sphingobacterium deserti sp. nov., a new spaces isolated from desert in the west of China.</title>
        <authorList>
            <person name="Teng C."/>
            <person name="Zhou Z."/>
            <person name="Li X."/>
            <person name="Chen M."/>
            <person name="Lin M."/>
            <person name="Wang L."/>
            <person name="Su S."/>
            <person name="Zhang C."/>
            <person name="Zhang W."/>
        </authorList>
    </citation>
    <scope>NUCLEOTIDE SEQUENCE [LARGE SCALE GENOMIC DNA]</scope>
    <source>
        <strain evidence="5">ACCC05744</strain>
    </source>
</reference>
<sequence length="155" mass="17725">MFKRDQNTATDQDRSGPWSGRFREKFERIQKHLFDADAALGGSGSMSARYDAPVNIVEHLDYFELQLFAAGRKKELFTIAIENTILSLSYEEPAEHNQSTFAYREHIPSSFKRNFLLDEQMLTDNIQASFEEGVLTVILPKNPEAIKPARVVKID</sequence>
<dbReference type="CDD" id="cd06464">
    <property type="entry name" value="ACD_sHsps-like"/>
    <property type="match status" value="1"/>
</dbReference>
<comment type="similarity">
    <text evidence="1 2">Belongs to the small heat shock protein (HSP20) family.</text>
</comment>
<dbReference type="PROSITE" id="PS01031">
    <property type="entry name" value="SHSP"/>
    <property type="match status" value="1"/>
</dbReference>
<reference evidence="4 5" key="2">
    <citation type="journal article" date="2015" name="PLoS ONE">
        <title>Whole-Genome Optical Mapping and Finished Genome Sequence of Sphingobacterium deserti sp. nov., a New Species Isolated from the Western Desert of China.</title>
        <authorList>
            <person name="Teng C."/>
            <person name="Zhou Z."/>
            <person name="Molnar I."/>
            <person name="Li X."/>
            <person name="Tang R."/>
            <person name="Chen M."/>
            <person name="Wang L."/>
            <person name="Su S."/>
            <person name="Zhang W."/>
            <person name="Lin M."/>
        </authorList>
    </citation>
    <scope>NUCLEOTIDE SEQUENCE [LARGE SCALE GENOMIC DNA]</scope>
    <source>
        <strain evidence="5">ACCC05744</strain>
    </source>
</reference>
<evidence type="ECO:0000256" key="2">
    <source>
        <dbReference type="RuleBase" id="RU003616"/>
    </source>
</evidence>
<dbReference type="InterPro" id="IPR008978">
    <property type="entry name" value="HSP20-like_chaperone"/>
</dbReference>
<name>A0A0B8T2G4_9SPHI</name>
<dbReference type="AlphaFoldDB" id="A0A0B8T2G4"/>
<proteinExistence type="inferred from homology"/>
<dbReference type="Gene3D" id="2.60.40.790">
    <property type="match status" value="1"/>
</dbReference>
<accession>A0A0B8T2G4</accession>
<dbReference type="STRING" id="1229276.DI53_3250"/>
<organism evidence="4 5">
    <name type="scientific">Sphingobacterium deserti</name>
    <dbReference type="NCBI Taxonomy" id="1229276"/>
    <lineage>
        <taxon>Bacteria</taxon>
        <taxon>Pseudomonadati</taxon>
        <taxon>Bacteroidota</taxon>
        <taxon>Sphingobacteriia</taxon>
        <taxon>Sphingobacteriales</taxon>
        <taxon>Sphingobacteriaceae</taxon>
        <taxon>Sphingobacterium</taxon>
    </lineage>
</organism>
<keyword evidence="5" id="KW-1185">Reference proteome</keyword>
<dbReference type="OrthoDB" id="670468at2"/>
<feature type="domain" description="SHSP" evidence="3">
    <location>
        <begin position="45"/>
        <end position="155"/>
    </location>
</feature>
<evidence type="ECO:0000313" key="5">
    <source>
        <dbReference type="Proteomes" id="UP000031802"/>
    </source>
</evidence>
<dbReference type="eggNOG" id="COG0071">
    <property type="taxonomic scope" value="Bacteria"/>
</dbReference>
<evidence type="ECO:0000256" key="1">
    <source>
        <dbReference type="PROSITE-ProRule" id="PRU00285"/>
    </source>
</evidence>
<dbReference type="RefSeq" id="WP_052072476.1">
    <property type="nucleotide sequence ID" value="NZ_JJMU01000061.1"/>
</dbReference>
<dbReference type="PATRIC" id="fig|1229276.3.peg.3358"/>
<gene>
    <name evidence="4" type="ORF">DI53_3250</name>
</gene>
<dbReference type="Pfam" id="PF00011">
    <property type="entry name" value="HSP20"/>
    <property type="match status" value="1"/>
</dbReference>
<comment type="caution">
    <text evidence="4">The sequence shown here is derived from an EMBL/GenBank/DDBJ whole genome shotgun (WGS) entry which is preliminary data.</text>
</comment>
<dbReference type="InterPro" id="IPR002068">
    <property type="entry name" value="A-crystallin/Hsp20_dom"/>
</dbReference>
<evidence type="ECO:0000259" key="3">
    <source>
        <dbReference type="PROSITE" id="PS01031"/>
    </source>
</evidence>
<dbReference type="Proteomes" id="UP000031802">
    <property type="component" value="Unassembled WGS sequence"/>
</dbReference>
<dbReference type="EMBL" id="JJMU01000061">
    <property type="protein sequence ID" value="KGE13033.1"/>
    <property type="molecule type" value="Genomic_DNA"/>
</dbReference>
<keyword evidence="4" id="KW-0346">Stress response</keyword>